<sequence length="45" mass="5186">MNKFLQYVNETLISLDIPVLIDVDHKPNYKGLKKGSNKIKVSQKK</sequence>
<dbReference type="Proteomes" id="UP000248703">
    <property type="component" value="Unassembled WGS sequence"/>
</dbReference>
<dbReference type="RefSeq" id="WP_158526722.1">
    <property type="nucleotide sequence ID" value="NZ_QLLO01000001.1"/>
</dbReference>
<organism evidence="1 2">
    <name type="scientific">Olleya aquimaris</name>
    <dbReference type="NCBI Taxonomy" id="639310"/>
    <lineage>
        <taxon>Bacteria</taxon>
        <taxon>Pseudomonadati</taxon>
        <taxon>Bacteroidota</taxon>
        <taxon>Flavobacteriia</taxon>
        <taxon>Flavobacteriales</taxon>
        <taxon>Flavobacteriaceae</taxon>
    </lineage>
</organism>
<dbReference type="OrthoDB" id="1454507at2"/>
<keyword evidence="2" id="KW-1185">Reference proteome</keyword>
<comment type="caution">
    <text evidence="1">The sequence shown here is derived from an EMBL/GenBank/DDBJ whole genome shotgun (WGS) entry which is preliminary data.</text>
</comment>
<accession>A0A327RR73</accession>
<evidence type="ECO:0000313" key="1">
    <source>
        <dbReference type="EMBL" id="RAJ18164.1"/>
    </source>
</evidence>
<dbReference type="AlphaFoldDB" id="A0A327RR73"/>
<name>A0A327RR73_9FLAO</name>
<proteinExistence type="predicted"/>
<protein>
    <submittedName>
        <fullName evidence="1">Uncharacterized protein</fullName>
    </submittedName>
</protein>
<dbReference type="EMBL" id="QLLO01000001">
    <property type="protein sequence ID" value="RAJ18164.1"/>
    <property type="molecule type" value="Genomic_DNA"/>
</dbReference>
<reference evidence="1 2" key="1">
    <citation type="submission" date="2018-06" db="EMBL/GenBank/DDBJ databases">
        <title>Genomic Encyclopedia of Archaeal and Bacterial Type Strains, Phase II (KMG-II): from individual species to whole genera.</title>
        <authorList>
            <person name="Goeker M."/>
        </authorList>
    </citation>
    <scope>NUCLEOTIDE SEQUENCE [LARGE SCALE GENOMIC DNA]</scope>
    <source>
        <strain evidence="1 2">DSM 24464</strain>
    </source>
</reference>
<evidence type="ECO:0000313" key="2">
    <source>
        <dbReference type="Proteomes" id="UP000248703"/>
    </source>
</evidence>
<gene>
    <name evidence="1" type="ORF">LY08_00438</name>
</gene>